<proteinExistence type="predicted"/>
<name>M6V5I0_9LEPT</name>
<evidence type="ECO:0000313" key="2">
    <source>
        <dbReference type="Proteomes" id="UP000012112"/>
    </source>
</evidence>
<accession>M6V5I0</accession>
<gene>
    <name evidence="1" type="ORF">LEP1GSC172_0853</name>
</gene>
<sequence length="40" mass="4849">MITFSISVGVVTLFLKLKYNFYNRHSIKDWTFEILICFIF</sequence>
<dbReference type="Proteomes" id="UP000012112">
    <property type="component" value="Unassembled WGS sequence"/>
</dbReference>
<reference evidence="1 2" key="1">
    <citation type="submission" date="2013-01" db="EMBL/GenBank/DDBJ databases">
        <authorList>
            <person name="Harkins D.M."/>
            <person name="Durkin A.S."/>
            <person name="Brinkac L.M."/>
            <person name="Haft D.H."/>
            <person name="Selengut J.D."/>
            <person name="Sanka R."/>
            <person name="DePew J."/>
            <person name="Purushe J."/>
            <person name="Matthias M.A."/>
            <person name="Vinetz J.M."/>
            <person name="Sutton G.G."/>
            <person name="Nierman W.C."/>
            <person name="Fouts D.E."/>
        </authorList>
    </citation>
    <scope>NUCLEOTIDE SEQUENCE [LARGE SCALE GENOMIC DNA]</scope>
    <source>
        <strain evidence="1 2">HAI1536</strain>
    </source>
</reference>
<dbReference type="EMBL" id="AKWD02000060">
    <property type="protein sequence ID" value="EMO52130.1"/>
    <property type="molecule type" value="Genomic_DNA"/>
</dbReference>
<evidence type="ECO:0000313" key="1">
    <source>
        <dbReference type="EMBL" id="EMO52130.1"/>
    </source>
</evidence>
<protein>
    <submittedName>
        <fullName evidence="1">Uncharacterized protein</fullName>
    </submittedName>
</protein>
<organism evidence="1 2">
    <name type="scientific">Leptospira noguchii</name>
    <dbReference type="NCBI Taxonomy" id="28182"/>
    <lineage>
        <taxon>Bacteria</taxon>
        <taxon>Pseudomonadati</taxon>
        <taxon>Spirochaetota</taxon>
        <taxon>Spirochaetia</taxon>
        <taxon>Leptospirales</taxon>
        <taxon>Leptospiraceae</taxon>
        <taxon>Leptospira</taxon>
    </lineage>
</organism>
<comment type="caution">
    <text evidence="1">The sequence shown here is derived from an EMBL/GenBank/DDBJ whole genome shotgun (WGS) entry which is preliminary data.</text>
</comment>
<dbReference type="AlphaFoldDB" id="M6V5I0"/>